<dbReference type="InterPro" id="IPR032466">
    <property type="entry name" value="Metal_Hydrolase"/>
</dbReference>
<keyword evidence="2 4" id="KW-0479">Metal-binding</keyword>
<dbReference type="CDD" id="cd01310">
    <property type="entry name" value="TatD_DNAse"/>
    <property type="match status" value="1"/>
</dbReference>
<organism evidence="5 6">
    <name type="scientific">Paenibacillus zeisoli</name>
    <dbReference type="NCBI Taxonomy" id="2496267"/>
    <lineage>
        <taxon>Bacteria</taxon>
        <taxon>Bacillati</taxon>
        <taxon>Bacillota</taxon>
        <taxon>Bacilli</taxon>
        <taxon>Bacillales</taxon>
        <taxon>Paenibacillaceae</taxon>
        <taxon>Paenibacillus</taxon>
    </lineage>
</organism>
<dbReference type="Gene3D" id="3.20.20.140">
    <property type="entry name" value="Metal-dependent hydrolases"/>
    <property type="match status" value="1"/>
</dbReference>
<dbReference type="GO" id="GO:0046872">
    <property type="term" value="F:metal ion binding"/>
    <property type="evidence" value="ECO:0007669"/>
    <property type="project" value="UniProtKB-KW"/>
</dbReference>
<feature type="binding site" evidence="4">
    <location>
        <position position="140"/>
    </location>
    <ligand>
        <name>a divalent metal cation</name>
        <dbReference type="ChEBI" id="CHEBI:60240"/>
        <label>2</label>
    </ligand>
</feature>
<reference evidence="5 6" key="1">
    <citation type="submission" date="2018-12" db="EMBL/GenBank/DDBJ databases">
        <authorList>
            <person name="Sun L."/>
            <person name="Chen Z."/>
        </authorList>
    </citation>
    <scope>NUCLEOTIDE SEQUENCE [LARGE SCALE GENOMIC DNA]</scope>
    <source>
        <strain evidence="5 6">3-5-3</strain>
    </source>
</reference>
<dbReference type="OrthoDB" id="9775608at2"/>
<keyword evidence="3" id="KW-0378">Hydrolase</keyword>
<feature type="binding site" evidence="4">
    <location>
        <position position="11"/>
    </location>
    <ligand>
        <name>a divalent metal cation</name>
        <dbReference type="ChEBI" id="CHEBI:60240"/>
        <label>1</label>
    </ligand>
</feature>
<dbReference type="InterPro" id="IPR001130">
    <property type="entry name" value="TatD-like"/>
</dbReference>
<dbReference type="PANTHER" id="PTHR46317:SF1">
    <property type="entry name" value="HYDROLASE, TATD FAMILY"/>
    <property type="match status" value="1"/>
</dbReference>
<evidence type="ECO:0000256" key="1">
    <source>
        <dbReference type="ARBA" id="ARBA00009275"/>
    </source>
</evidence>
<proteinExistence type="inferred from homology"/>
<evidence type="ECO:0000313" key="5">
    <source>
        <dbReference type="EMBL" id="RUT31679.1"/>
    </source>
</evidence>
<feature type="binding site" evidence="4">
    <location>
        <position position="9"/>
    </location>
    <ligand>
        <name>a divalent metal cation</name>
        <dbReference type="ChEBI" id="CHEBI:60240"/>
        <label>1</label>
    </ligand>
</feature>
<dbReference type="PIRSF" id="PIRSF005902">
    <property type="entry name" value="DNase_TatD"/>
    <property type="match status" value="1"/>
</dbReference>
<dbReference type="PANTHER" id="PTHR46317">
    <property type="entry name" value="HYDROLASE OF PHP SUPERFAMILY-RELATED PROTEIN"/>
    <property type="match status" value="1"/>
</dbReference>
<evidence type="ECO:0000256" key="2">
    <source>
        <dbReference type="ARBA" id="ARBA00022723"/>
    </source>
</evidence>
<evidence type="ECO:0000256" key="3">
    <source>
        <dbReference type="ARBA" id="ARBA00022801"/>
    </source>
</evidence>
<dbReference type="Pfam" id="PF01026">
    <property type="entry name" value="TatD_DNase"/>
    <property type="match status" value="1"/>
</dbReference>
<accession>A0A433XC15</accession>
<dbReference type="GO" id="GO:0016788">
    <property type="term" value="F:hydrolase activity, acting on ester bonds"/>
    <property type="evidence" value="ECO:0007669"/>
    <property type="project" value="InterPro"/>
</dbReference>
<dbReference type="EMBL" id="RZNX01000003">
    <property type="protein sequence ID" value="RUT31679.1"/>
    <property type="molecule type" value="Genomic_DNA"/>
</dbReference>
<keyword evidence="6" id="KW-1185">Reference proteome</keyword>
<dbReference type="Proteomes" id="UP000272464">
    <property type="component" value="Unassembled WGS sequence"/>
</dbReference>
<feature type="binding site" evidence="4">
    <location>
        <position position="212"/>
    </location>
    <ligand>
        <name>a divalent metal cation</name>
        <dbReference type="ChEBI" id="CHEBI:60240"/>
        <label>1</label>
    </ligand>
</feature>
<dbReference type="AlphaFoldDB" id="A0A433XC15"/>
<gene>
    <name evidence="5" type="ORF">EJP77_09820</name>
</gene>
<evidence type="ECO:0000313" key="6">
    <source>
        <dbReference type="Proteomes" id="UP000272464"/>
    </source>
</evidence>
<dbReference type="RefSeq" id="WP_127199059.1">
    <property type="nucleotide sequence ID" value="NZ_RZNX01000003.1"/>
</dbReference>
<name>A0A433XC15_9BACL</name>
<evidence type="ECO:0000256" key="4">
    <source>
        <dbReference type="PIRSR" id="PIRSR005902-1"/>
    </source>
</evidence>
<sequence>MLNPIIDAHIHLDSYEEHERAKLLGELAGCGVNALIAVSMNLESSLRNQELALQYPGIVRPAYGFHPEQKIPPESEMDKLLQWMEQHAEQMVAVGEIGLPYYSRLEAEERGETMDTAPYIHLLDKLLALASRLDKPVVLHAVYEDADIVCDLLEKHRITRAHFHWFKGAPHTIKRMASQGYYISFTPDLLYEPEIIELAQRYPKHLVMAETDGPWPFEGPFEGQMTHPRMVREVIAAYGAIHGLTPQQAEVMLYANTKRFYY</sequence>
<protein>
    <submittedName>
        <fullName evidence="5">TatD family deoxyribonuclease</fullName>
    </submittedName>
</protein>
<comment type="similarity">
    <text evidence="1">Belongs to the metallo-dependent hydrolases superfamily. TatD-type hydrolase family.</text>
</comment>
<dbReference type="SUPFAM" id="SSF51556">
    <property type="entry name" value="Metallo-dependent hydrolases"/>
    <property type="match status" value="1"/>
</dbReference>
<feature type="binding site" evidence="4">
    <location>
        <position position="96"/>
    </location>
    <ligand>
        <name>a divalent metal cation</name>
        <dbReference type="ChEBI" id="CHEBI:60240"/>
        <label>1</label>
    </ligand>
</feature>
<feature type="binding site" evidence="4">
    <location>
        <position position="164"/>
    </location>
    <ligand>
        <name>a divalent metal cation</name>
        <dbReference type="ChEBI" id="CHEBI:60240"/>
        <label>2</label>
    </ligand>
</feature>
<comment type="caution">
    <text evidence="5">The sequence shown here is derived from an EMBL/GenBank/DDBJ whole genome shotgun (WGS) entry which is preliminary data.</text>
</comment>